<reference evidence="2" key="1">
    <citation type="journal article" date="2019" name="Int. J. Syst. Evol. Microbiol.">
        <title>The Global Catalogue of Microorganisms (GCM) 10K type strain sequencing project: providing services to taxonomists for standard genome sequencing and annotation.</title>
        <authorList>
            <consortium name="The Broad Institute Genomics Platform"/>
            <consortium name="The Broad Institute Genome Sequencing Center for Infectious Disease"/>
            <person name="Wu L."/>
            <person name="Ma J."/>
        </authorList>
    </citation>
    <scope>NUCLEOTIDE SEQUENCE [LARGE SCALE GENOMIC DNA]</scope>
    <source>
        <strain evidence="2">KACC 12602</strain>
    </source>
</reference>
<dbReference type="EMBL" id="JBHSKT010000004">
    <property type="protein sequence ID" value="MFC5270489.1"/>
    <property type="molecule type" value="Genomic_DNA"/>
</dbReference>
<dbReference type="RefSeq" id="WP_378016859.1">
    <property type="nucleotide sequence ID" value="NZ_JBHSKT010000004.1"/>
</dbReference>
<dbReference type="Proteomes" id="UP001596161">
    <property type="component" value="Unassembled WGS sequence"/>
</dbReference>
<organism evidence="1 2">
    <name type="scientific">Adhaeribacter terreus</name>
    <dbReference type="NCBI Taxonomy" id="529703"/>
    <lineage>
        <taxon>Bacteria</taxon>
        <taxon>Pseudomonadati</taxon>
        <taxon>Bacteroidota</taxon>
        <taxon>Cytophagia</taxon>
        <taxon>Cytophagales</taxon>
        <taxon>Hymenobacteraceae</taxon>
        <taxon>Adhaeribacter</taxon>
    </lineage>
</organism>
<keyword evidence="2" id="KW-1185">Reference proteome</keyword>
<evidence type="ECO:0000313" key="2">
    <source>
        <dbReference type="Proteomes" id="UP001596161"/>
    </source>
</evidence>
<name>A0ABW0E847_9BACT</name>
<accession>A0ABW0E847</accession>
<sequence>MEDKYNTLSLEQYSRNLAKLLCDRYFANHETINGQQLITFSPVKQINLFVIKELLISWNREMANLKSPYFDFEDEEVKTSLKQFMNVLSRKILIRRPHFEPLLQKAILDTFTLVLHPGTSFDEKFLQVQEEVTPAKLQDHIKYLDLNKTHFSEFLQTLPPQTLDKAAVLQKFRLYTQAHYRDLTPADALLEQLNTLLPISKQDILEKAVAPAFTSTSPAPEKTAFTAAPEPASGPMHNIPAADTNAVFEKATVPASGPTGPASFPKSEPIQPLAQPIPAPAATMPPVTTATPSPASQPDVKLYEKFKTEKPNLNETLKKPETPNLADKDTRKIESLKESISINQRFSFINELFNGENLEYYEAIQILDAKPDAESAKHFLLEELAAKHNWVKKEEHLNKLLRLIERKFA</sequence>
<comment type="caution">
    <text evidence="1">The sequence shown here is derived from an EMBL/GenBank/DDBJ whole genome shotgun (WGS) entry which is preliminary data.</text>
</comment>
<protein>
    <submittedName>
        <fullName evidence="1">Uncharacterized protein</fullName>
    </submittedName>
</protein>
<proteinExistence type="predicted"/>
<gene>
    <name evidence="1" type="ORF">ACFPIB_07710</name>
</gene>
<evidence type="ECO:0000313" key="1">
    <source>
        <dbReference type="EMBL" id="MFC5270489.1"/>
    </source>
</evidence>